<organism evidence="1 2">
    <name type="scientific">Panagrolaimus sp. JU765</name>
    <dbReference type="NCBI Taxonomy" id="591449"/>
    <lineage>
        <taxon>Eukaryota</taxon>
        <taxon>Metazoa</taxon>
        <taxon>Ecdysozoa</taxon>
        <taxon>Nematoda</taxon>
        <taxon>Chromadorea</taxon>
        <taxon>Rhabditida</taxon>
        <taxon>Tylenchina</taxon>
        <taxon>Panagrolaimomorpha</taxon>
        <taxon>Panagrolaimoidea</taxon>
        <taxon>Panagrolaimidae</taxon>
        <taxon>Panagrolaimus</taxon>
    </lineage>
</organism>
<accession>A0AC34Q6L2</accession>
<sequence length="207" mass="23229">MNYQNNGQANQPTFYTDPMQAPVLNIPQQPQQVVAPMQPMPVHDPHLGVHNTIDEPFVLSPNAQLPFTPSDFADYLSGVDQGIDNCRDLIGDHWNAFDFDTLMDGTGESPENHTGGQHLSLDQTHPVYNYSPTMPGHGSNKSSPGTRPSPQQTQMPQIPKMSTVQPQPAQIQHPQTVPMMQQSRINPNMNTNFQQTQQQQQQARRRR</sequence>
<name>A0AC34Q6L2_9BILA</name>
<dbReference type="Proteomes" id="UP000887576">
    <property type="component" value="Unplaced"/>
</dbReference>
<protein>
    <submittedName>
        <fullName evidence="2">Uncharacterized protein</fullName>
    </submittedName>
</protein>
<proteinExistence type="predicted"/>
<evidence type="ECO:0000313" key="1">
    <source>
        <dbReference type="Proteomes" id="UP000887576"/>
    </source>
</evidence>
<evidence type="ECO:0000313" key="2">
    <source>
        <dbReference type="WBParaSite" id="JU765_v2.g13577.t1"/>
    </source>
</evidence>
<reference evidence="2" key="1">
    <citation type="submission" date="2022-11" db="UniProtKB">
        <authorList>
            <consortium name="WormBaseParasite"/>
        </authorList>
    </citation>
    <scope>IDENTIFICATION</scope>
</reference>
<dbReference type="WBParaSite" id="JU765_v2.g13577.t1">
    <property type="protein sequence ID" value="JU765_v2.g13577.t1"/>
    <property type="gene ID" value="JU765_v2.g13577"/>
</dbReference>